<reference evidence="5 6" key="1">
    <citation type="submission" date="2018-12" db="EMBL/GenBank/DDBJ databases">
        <authorList>
            <consortium name="Pathogen Informatics"/>
        </authorList>
    </citation>
    <scope>NUCLEOTIDE SEQUENCE [LARGE SCALE GENOMIC DNA]</scope>
    <source>
        <strain evidence="5 6">NCTC10296</strain>
    </source>
</reference>
<dbReference type="EC" id="5.4.99.-" evidence="3"/>
<dbReference type="AlphaFoldDB" id="A0A1X3CZ15"/>
<keyword evidence="2 3" id="KW-0413">Isomerase</keyword>
<accession>A0A1X3CZ15</accession>
<dbReference type="EMBL" id="LR134313">
    <property type="protein sequence ID" value="VEF02652.1"/>
    <property type="molecule type" value="Genomic_DNA"/>
</dbReference>
<dbReference type="GO" id="GO:0001522">
    <property type="term" value="P:pseudouridine synthesis"/>
    <property type="evidence" value="ECO:0007669"/>
    <property type="project" value="InterPro"/>
</dbReference>
<sequence>MSHLIIFNKPYGVICQFSPHEKHQSLKDYIDAKGFYPAGRLDTDSEGLLLLTDEGHLQARITEPKFKLEKTYWAQVEGQPDESKLDILRKGVDLGDFVTRPAKVRVMEAEETARLWPRNPPIRMRKTVPDFWLEVKISEGKNRQVRRMVAKAGYPCLRLVRVAVGRINLFDENLDLGAWKFSDRLP</sequence>
<feature type="domain" description="Pseudouridine synthase RsuA/RluA-like" evidence="4">
    <location>
        <begin position="3"/>
        <end position="150"/>
    </location>
</feature>
<dbReference type="PANTHER" id="PTHR47683:SF2">
    <property type="entry name" value="RNA-BINDING S4 DOMAIN-CONTAINING PROTEIN"/>
    <property type="match status" value="1"/>
</dbReference>
<dbReference type="InterPro" id="IPR050343">
    <property type="entry name" value="RsuA_PseudoU_synthase"/>
</dbReference>
<dbReference type="Gene3D" id="3.30.70.580">
    <property type="entry name" value="Pseudouridine synthase I, catalytic domain, N-terminal subdomain"/>
    <property type="match status" value="1"/>
</dbReference>
<dbReference type="GO" id="GO:0006364">
    <property type="term" value="P:rRNA processing"/>
    <property type="evidence" value="ECO:0007669"/>
    <property type="project" value="UniProtKB-ARBA"/>
</dbReference>
<dbReference type="Gene3D" id="3.30.70.1560">
    <property type="entry name" value="Alpha-L RNA-binding motif"/>
    <property type="match status" value="1"/>
</dbReference>
<dbReference type="InterPro" id="IPR042092">
    <property type="entry name" value="PsdUridine_s_RsuA/RluB/E/F_cat"/>
</dbReference>
<keyword evidence="6" id="KW-1185">Reference proteome</keyword>
<dbReference type="STRING" id="493.BWD07_04370"/>
<dbReference type="InterPro" id="IPR020103">
    <property type="entry name" value="PsdUridine_synth_cat_dom_sf"/>
</dbReference>
<dbReference type="InterPro" id="IPR006145">
    <property type="entry name" value="PsdUridine_synth_RsuA/RluA"/>
</dbReference>
<organism evidence="5 6">
    <name type="scientific">Neisseria canis</name>
    <dbReference type="NCBI Taxonomy" id="493"/>
    <lineage>
        <taxon>Bacteria</taxon>
        <taxon>Pseudomonadati</taxon>
        <taxon>Pseudomonadota</taxon>
        <taxon>Betaproteobacteria</taxon>
        <taxon>Neisseriales</taxon>
        <taxon>Neisseriaceae</taxon>
        <taxon>Neisseria</taxon>
    </lineage>
</organism>
<protein>
    <recommendedName>
        <fullName evidence="3">Pseudouridine synthase</fullName>
        <ecNumber evidence="3">5.4.99.-</ecNumber>
    </recommendedName>
</protein>
<dbReference type="Pfam" id="PF00849">
    <property type="entry name" value="PseudoU_synth_2"/>
    <property type="match status" value="1"/>
</dbReference>
<dbReference type="Proteomes" id="UP000279284">
    <property type="component" value="Chromosome"/>
</dbReference>
<dbReference type="GO" id="GO:0003723">
    <property type="term" value="F:RNA binding"/>
    <property type="evidence" value="ECO:0007669"/>
    <property type="project" value="InterPro"/>
</dbReference>
<dbReference type="SUPFAM" id="SSF55120">
    <property type="entry name" value="Pseudouridine synthase"/>
    <property type="match status" value="1"/>
</dbReference>
<dbReference type="GO" id="GO:0009982">
    <property type="term" value="F:pseudouridine synthase activity"/>
    <property type="evidence" value="ECO:0007669"/>
    <property type="project" value="InterPro"/>
</dbReference>
<gene>
    <name evidence="5" type="primary">rluE</name>
    <name evidence="5" type="ORF">NCTC10296_01904</name>
</gene>
<dbReference type="GO" id="GO:0140098">
    <property type="term" value="F:catalytic activity, acting on RNA"/>
    <property type="evidence" value="ECO:0007669"/>
    <property type="project" value="UniProtKB-ARBA"/>
</dbReference>
<comment type="similarity">
    <text evidence="1 3">Belongs to the pseudouridine synthase RsuA family.</text>
</comment>
<evidence type="ECO:0000313" key="6">
    <source>
        <dbReference type="Proteomes" id="UP000279284"/>
    </source>
</evidence>
<dbReference type="RefSeq" id="WP_085416169.1">
    <property type="nucleotide sequence ID" value="NZ_CAUJPY010000003.1"/>
</dbReference>
<dbReference type="OrthoDB" id="9807213at2"/>
<dbReference type="InterPro" id="IPR018496">
    <property type="entry name" value="PsdUridine_synth_RsuA/RluB_CS"/>
</dbReference>
<evidence type="ECO:0000256" key="1">
    <source>
        <dbReference type="ARBA" id="ARBA00008348"/>
    </source>
</evidence>
<dbReference type="InterPro" id="IPR000748">
    <property type="entry name" value="PsdUridine_synth_RsuA/RluB/E/F"/>
</dbReference>
<evidence type="ECO:0000256" key="2">
    <source>
        <dbReference type="ARBA" id="ARBA00023235"/>
    </source>
</evidence>
<dbReference type="KEGG" id="nci:NCTC10296_01904"/>
<dbReference type="NCBIfam" id="TIGR00093">
    <property type="entry name" value="pseudouridine synthase"/>
    <property type="match status" value="1"/>
</dbReference>
<proteinExistence type="inferred from homology"/>
<dbReference type="PROSITE" id="PS01149">
    <property type="entry name" value="PSI_RSU"/>
    <property type="match status" value="1"/>
</dbReference>
<evidence type="ECO:0000259" key="4">
    <source>
        <dbReference type="Pfam" id="PF00849"/>
    </source>
</evidence>
<dbReference type="PANTHER" id="PTHR47683">
    <property type="entry name" value="PSEUDOURIDINE SYNTHASE FAMILY PROTEIN-RELATED"/>
    <property type="match status" value="1"/>
</dbReference>
<evidence type="ECO:0000256" key="3">
    <source>
        <dbReference type="RuleBase" id="RU003887"/>
    </source>
</evidence>
<name>A0A1X3CZ15_9NEIS</name>
<dbReference type="InterPro" id="IPR020094">
    <property type="entry name" value="TruA/RsuA/RluB/E/F_N"/>
</dbReference>
<evidence type="ECO:0000313" key="5">
    <source>
        <dbReference type="EMBL" id="VEF02652.1"/>
    </source>
</evidence>